<keyword evidence="2" id="KW-1185">Reference proteome</keyword>
<gene>
    <name evidence="1" type="ORF">LSTR_LSTR004675</name>
</gene>
<dbReference type="OrthoDB" id="6636042at2759"/>
<dbReference type="AlphaFoldDB" id="A0A482WTS5"/>
<protein>
    <submittedName>
        <fullName evidence="1">Uncharacterized protein</fullName>
    </submittedName>
</protein>
<evidence type="ECO:0000313" key="2">
    <source>
        <dbReference type="Proteomes" id="UP000291343"/>
    </source>
</evidence>
<dbReference type="EMBL" id="QKKF02025464">
    <property type="protein sequence ID" value="RZF36987.1"/>
    <property type="molecule type" value="Genomic_DNA"/>
</dbReference>
<reference evidence="1 2" key="1">
    <citation type="journal article" date="2017" name="Gigascience">
        <title>Genome sequence of the small brown planthopper, Laodelphax striatellus.</title>
        <authorList>
            <person name="Zhu J."/>
            <person name="Jiang F."/>
            <person name="Wang X."/>
            <person name="Yang P."/>
            <person name="Bao Y."/>
            <person name="Zhao W."/>
            <person name="Wang W."/>
            <person name="Lu H."/>
            <person name="Wang Q."/>
            <person name="Cui N."/>
            <person name="Li J."/>
            <person name="Chen X."/>
            <person name="Luo L."/>
            <person name="Yu J."/>
            <person name="Kang L."/>
            <person name="Cui F."/>
        </authorList>
    </citation>
    <scope>NUCLEOTIDE SEQUENCE [LARGE SCALE GENOMIC DNA]</scope>
    <source>
        <strain evidence="1">Lst14</strain>
    </source>
</reference>
<sequence length="251" mass="28568">MEICQNCDRDWVAHNENIFIPDDNGFFSIWTPSCPNALSGVQKYPCPSSVQELGPICAATCDLLAACMVDPQQVSAECRQFAAKLVFQRALESVLYTQPAVEVAVAIMEKERNSPVFTLRLNSCFDLLYIGRENMRPAKYTNVTYFLKQIYTVLESRSVSVEIFNTQLSSFFLDCLLKWCQLCLESPVNYSLTEMETFHHVIKSTTTDMRRKFPVETKRLRCSIANAVAHATLKKGVRLILWAILQLFPVE</sequence>
<organism evidence="1 2">
    <name type="scientific">Laodelphax striatellus</name>
    <name type="common">Small brown planthopper</name>
    <name type="synonym">Delphax striatella</name>
    <dbReference type="NCBI Taxonomy" id="195883"/>
    <lineage>
        <taxon>Eukaryota</taxon>
        <taxon>Metazoa</taxon>
        <taxon>Ecdysozoa</taxon>
        <taxon>Arthropoda</taxon>
        <taxon>Hexapoda</taxon>
        <taxon>Insecta</taxon>
        <taxon>Pterygota</taxon>
        <taxon>Neoptera</taxon>
        <taxon>Paraneoptera</taxon>
        <taxon>Hemiptera</taxon>
        <taxon>Auchenorrhyncha</taxon>
        <taxon>Fulgoroidea</taxon>
        <taxon>Delphacidae</taxon>
        <taxon>Criomorphinae</taxon>
        <taxon>Laodelphax</taxon>
    </lineage>
</organism>
<dbReference type="SMR" id="A0A482WTS5"/>
<dbReference type="InParanoid" id="A0A482WTS5"/>
<name>A0A482WTS5_LAOST</name>
<dbReference type="Proteomes" id="UP000291343">
    <property type="component" value="Unassembled WGS sequence"/>
</dbReference>
<evidence type="ECO:0000313" key="1">
    <source>
        <dbReference type="EMBL" id="RZF36987.1"/>
    </source>
</evidence>
<dbReference type="STRING" id="195883.A0A482WTS5"/>
<accession>A0A482WTS5</accession>
<comment type="caution">
    <text evidence="1">The sequence shown here is derived from an EMBL/GenBank/DDBJ whole genome shotgun (WGS) entry which is preliminary data.</text>
</comment>
<proteinExistence type="predicted"/>